<accession>A0ABQ4IH32</accession>
<dbReference type="Pfam" id="PF06781">
    <property type="entry name" value="CrgA"/>
    <property type="match status" value="1"/>
</dbReference>
<evidence type="ECO:0000256" key="7">
    <source>
        <dbReference type="SAM" id="Phobius"/>
    </source>
</evidence>
<proteinExistence type="predicted"/>
<evidence type="ECO:0008006" key="10">
    <source>
        <dbReference type="Google" id="ProtNLM"/>
    </source>
</evidence>
<keyword evidence="9" id="KW-1185">Reference proteome</keyword>
<gene>
    <name evidence="8" type="ORF">Vgi01_38860</name>
</gene>
<keyword evidence="3 7" id="KW-0812">Transmembrane</keyword>
<keyword evidence="2" id="KW-0132">Cell division</keyword>
<name>A0ABQ4IH32_9ACTN</name>
<dbReference type="RefSeq" id="WP_204291926.1">
    <property type="nucleotide sequence ID" value="NZ_BAAAGZ010000088.1"/>
</dbReference>
<dbReference type="EMBL" id="BOPA01000026">
    <property type="protein sequence ID" value="GIJ17202.1"/>
    <property type="molecule type" value="Genomic_DNA"/>
</dbReference>
<evidence type="ECO:0000256" key="3">
    <source>
        <dbReference type="ARBA" id="ARBA00022692"/>
    </source>
</evidence>
<evidence type="ECO:0000256" key="1">
    <source>
        <dbReference type="ARBA" id="ARBA00022475"/>
    </source>
</evidence>
<keyword evidence="5 7" id="KW-0472">Membrane</keyword>
<evidence type="ECO:0000256" key="4">
    <source>
        <dbReference type="ARBA" id="ARBA00022989"/>
    </source>
</evidence>
<reference evidence="8 9" key="1">
    <citation type="submission" date="2021-01" db="EMBL/GenBank/DDBJ databases">
        <title>Whole genome shotgun sequence of Verrucosispora gifhornensis NBRC 16317.</title>
        <authorList>
            <person name="Komaki H."/>
            <person name="Tamura T."/>
        </authorList>
    </citation>
    <scope>NUCLEOTIDE SEQUENCE [LARGE SCALE GENOMIC DNA]</scope>
    <source>
        <strain evidence="8 9">NBRC 16317</strain>
    </source>
</reference>
<keyword evidence="4 7" id="KW-1133">Transmembrane helix</keyword>
<feature type="transmembrane region" description="Helical" evidence="7">
    <location>
        <begin position="58"/>
        <end position="84"/>
    </location>
</feature>
<sequence>MSVDRDEEIIAAYAAGQDLGHIERRFGISADEIRRIVATETEIKVATDKRPSAQRPRVTPLGAAGIVLIAIGLVGPCAGGILWLAVYYLSETAYPVSSWQEGNLAVGLSGMCAGSVLTVTGVVLLLVARSQRR</sequence>
<organism evidence="8 9">
    <name type="scientific">Micromonospora gifhornensis</name>
    <dbReference type="NCBI Taxonomy" id="84594"/>
    <lineage>
        <taxon>Bacteria</taxon>
        <taxon>Bacillati</taxon>
        <taxon>Actinomycetota</taxon>
        <taxon>Actinomycetes</taxon>
        <taxon>Micromonosporales</taxon>
        <taxon>Micromonosporaceae</taxon>
        <taxon>Micromonospora</taxon>
    </lineage>
</organism>
<comment type="caution">
    <text evidence="8">The sequence shown here is derived from an EMBL/GenBank/DDBJ whole genome shotgun (WGS) entry which is preliminary data.</text>
</comment>
<protein>
    <recommendedName>
        <fullName evidence="10">Sigma-70, region 4</fullName>
    </recommendedName>
</protein>
<feature type="transmembrane region" description="Helical" evidence="7">
    <location>
        <begin position="104"/>
        <end position="128"/>
    </location>
</feature>
<dbReference type="InterPro" id="IPR009619">
    <property type="entry name" value="CrgA"/>
</dbReference>
<evidence type="ECO:0000256" key="2">
    <source>
        <dbReference type="ARBA" id="ARBA00022618"/>
    </source>
</evidence>
<keyword evidence="1" id="KW-1003">Cell membrane</keyword>
<evidence type="ECO:0000256" key="5">
    <source>
        <dbReference type="ARBA" id="ARBA00023136"/>
    </source>
</evidence>
<keyword evidence="6" id="KW-0131">Cell cycle</keyword>
<evidence type="ECO:0000256" key="6">
    <source>
        <dbReference type="ARBA" id="ARBA00023306"/>
    </source>
</evidence>
<evidence type="ECO:0000313" key="8">
    <source>
        <dbReference type="EMBL" id="GIJ17202.1"/>
    </source>
</evidence>
<evidence type="ECO:0000313" key="9">
    <source>
        <dbReference type="Proteomes" id="UP000647860"/>
    </source>
</evidence>
<dbReference type="Proteomes" id="UP000647860">
    <property type="component" value="Unassembled WGS sequence"/>
</dbReference>